<protein>
    <submittedName>
        <fullName evidence="4">X-prolyl-dipeptidyl aminopeptidase</fullName>
    </submittedName>
</protein>
<keyword evidence="4" id="KW-0645">Protease</keyword>
<dbReference type="PROSITE" id="PS51272">
    <property type="entry name" value="SLH"/>
    <property type="match status" value="3"/>
</dbReference>
<dbReference type="Pfam" id="PF00395">
    <property type="entry name" value="SLH"/>
    <property type="match status" value="3"/>
</dbReference>
<dbReference type="AlphaFoldDB" id="A0A6P1MJK2"/>
<gene>
    <name evidence="4" type="ORF">Ami3637_04795</name>
</gene>
<keyword evidence="4" id="KW-0378">Hydrolase</keyword>
<dbReference type="Gene3D" id="3.40.630.10">
    <property type="entry name" value="Zn peptidases"/>
    <property type="match status" value="1"/>
</dbReference>
<dbReference type="SUPFAM" id="SSF53187">
    <property type="entry name" value="Zn-dependent exopeptidases"/>
    <property type="match status" value="1"/>
</dbReference>
<accession>A0A6P1MJK2</accession>
<keyword evidence="5" id="KW-1185">Reference proteome</keyword>
<feature type="domain" description="SLH" evidence="3">
    <location>
        <begin position="817"/>
        <end position="874"/>
    </location>
</feature>
<dbReference type="Proteomes" id="UP000463883">
    <property type="component" value="Chromosome"/>
</dbReference>
<dbReference type="PANTHER" id="PTHR43308">
    <property type="entry name" value="OUTER MEMBRANE PROTEIN ALPHA-RELATED"/>
    <property type="match status" value="1"/>
</dbReference>
<feature type="domain" description="SLH" evidence="3">
    <location>
        <begin position="939"/>
        <end position="993"/>
    </location>
</feature>
<feature type="domain" description="SLH" evidence="3">
    <location>
        <begin position="875"/>
        <end position="938"/>
    </location>
</feature>
<dbReference type="KEGG" id="amic:Ami3637_04795"/>
<evidence type="ECO:0000256" key="1">
    <source>
        <dbReference type="ARBA" id="ARBA00022737"/>
    </source>
</evidence>
<keyword evidence="4" id="KW-0031">Aminopeptidase</keyword>
<feature type="compositionally biased region" description="Low complexity" evidence="2">
    <location>
        <begin position="787"/>
        <end position="802"/>
    </location>
</feature>
<dbReference type="RefSeq" id="WP_162361570.1">
    <property type="nucleotide sequence ID" value="NZ_CP047591.1"/>
</dbReference>
<name>A0A6P1MJK2_9FIRM</name>
<evidence type="ECO:0000256" key="2">
    <source>
        <dbReference type="SAM" id="MobiDB-lite"/>
    </source>
</evidence>
<dbReference type="GO" id="GO:0004177">
    <property type="term" value="F:aminopeptidase activity"/>
    <property type="evidence" value="ECO:0007669"/>
    <property type="project" value="UniProtKB-KW"/>
</dbReference>
<dbReference type="PANTHER" id="PTHR43308:SF5">
    <property type="entry name" value="S-LAYER PROTEIN _ PEPTIDOGLYCAN ENDO-BETA-N-ACETYLGLUCOSAMINIDASE"/>
    <property type="match status" value="1"/>
</dbReference>
<feature type="region of interest" description="Disordered" evidence="2">
    <location>
        <begin position="772"/>
        <end position="832"/>
    </location>
</feature>
<sequence length="993" mass="109879">MNAFDSFHQQPEIKPAVEQIIAASKDAGKERYIEYAPLGKSAEGRDIPFVIFAKSQGDVENYQKSTLPMMMEHPDQLINSIEKGEIGKYKPVIWFNNIHSDESNGVDAQIDMLRELATQDTITFKSVSSTVKGKDKDGNDYGNVGTGDKEDITLDVNELLDNYIVLFSLNNNPDGRFYNNRTMVSGFDPNRDVTYQTQIETATVFQAMAKWSPMIFNDFHGFVEDFLIEPCTPPHDPNFEYDLLMDSAIEHANAMGKAGIGMDGGYNHYIIPMFDYGQGWDDGAPMYAAVLSQMHGAVGHTVEIPELNQKSNDTFKCAGFGSLKYALDHKQKMFENQLTIYDRGIKGIDDKGVDKYLVNAKGESIGRARGSNENFFPEYYVLPVDGKLQKNRLAAYEMAEYLIKNGVKVERTNTDVKIGDVTYPRGSYIVPMHQAKRGFANCVLYDGSDFSDFSAMYAEVTMCFPALRGFDKYEIRVADAFKGKTESVENVTIPATDIPSGADQIIIKNTNNDVIKAVNDLLANNKAVYMTYSKGQDFNKGDFIVLKDDLQSVRNKYFLELEPLKEKAIVKKIKEPKVYESGNELGYVLKELAFNLVDSYDNADIIADETGKELTEAMENKIKAGTSYVGVGGYGVYAMADSGLLPGLEIGSNGDSYEGVLKAVLDTDSVITGRYNENDVLYNNSASWIEKVPATAKVLASISDKEGFYTAGWWPNHDEVKGKAYIIQDQAEKGKITLFASHITNKGHPSHQFRLLANAIYDGMPGELTEIVGTNSAGGGSHKKHNGGTTTKDTTTPNTPVKDPAKEPAKDSAKDTASKTMPSDTRNHWSESSVKELIDLGAVSSYPDHTFKPDKNITRAELVTILVKALKIDISSDKVFADTQKHWAKDYIAAAEKYRIVSGYTANQFGPDDFVTREQMATMIMRALKLNSQAAKEIFGDQKEISDWAKDYISAAQNAKLISGYPDGSFHPKDSATRGEAAKVIVNAIKTTN</sequence>
<proteinExistence type="predicted"/>
<evidence type="ECO:0000313" key="4">
    <source>
        <dbReference type="EMBL" id="QHI71796.1"/>
    </source>
</evidence>
<organism evidence="4 5">
    <name type="scientific">Aminipila terrae</name>
    <dbReference type="NCBI Taxonomy" id="2697030"/>
    <lineage>
        <taxon>Bacteria</taxon>
        <taxon>Bacillati</taxon>
        <taxon>Bacillota</taxon>
        <taxon>Clostridia</taxon>
        <taxon>Peptostreptococcales</taxon>
        <taxon>Anaerovoracaceae</taxon>
        <taxon>Aminipila</taxon>
    </lineage>
</organism>
<feature type="compositionally biased region" description="Basic and acidic residues" evidence="2">
    <location>
        <begin position="803"/>
        <end position="817"/>
    </location>
</feature>
<evidence type="ECO:0000259" key="3">
    <source>
        <dbReference type="PROSITE" id="PS51272"/>
    </source>
</evidence>
<evidence type="ECO:0000313" key="5">
    <source>
        <dbReference type="Proteomes" id="UP000463883"/>
    </source>
</evidence>
<dbReference type="InterPro" id="IPR001119">
    <property type="entry name" value="SLH_dom"/>
</dbReference>
<keyword evidence="1" id="KW-0677">Repeat</keyword>
<dbReference type="EMBL" id="CP047591">
    <property type="protein sequence ID" value="QHI71796.1"/>
    <property type="molecule type" value="Genomic_DNA"/>
</dbReference>
<dbReference type="InterPro" id="IPR051465">
    <property type="entry name" value="Cell_Envelope_Struct_Comp"/>
</dbReference>
<reference evidence="4 5" key="1">
    <citation type="submission" date="2020-01" db="EMBL/GenBank/DDBJ databases">
        <title>Genomic analysis of Aminipila sp. CBA3637.</title>
        <authorList>
            <person name="Kim Y.B."/>
            <person name="Roh S.W."/>
        </authorList>
    </citation>
    <scope>NUCLEOTIDE SEQUENCE [LARGE SCALE GENOMIC DNA]</scope>
    <source>
        <strain evidence="4 5">CBA3637</strain>
    </source>
</reference>